<evidence type="ECO:0000259" key="5">
    <source>
        <dbReference type="PROSITE" id="PS50977"/>
    </source>
</evidence>
<dbReference type="AlphaFoldDB" id="A0A1Y5PCK8"/>
<gene>
    <name evidence="6" type="ORF">MHPYR_310061</name>
</gene>
<evidence type="ECO:0000256" key="1">
    <source>
        <dbReference type="ARBA" id="ARBA00023015"/>
    </source>
</evidence>
<dbReference type="EMBL" id="FLQS01000025">
    <property type="protein sequence ID" value="SBS76397.1"/>
    <property type="molecule type" value="Genomic_DNA"/>
</dbReference>
<dbReference type="Pfam" id="PF00440">
    <property type="entry name" value="TetR_N"/>
    <property type="match status" value="1"/>
</dbReference>
<evidence type="ECO:0000256" key="4">
    <source>
        <dbReference type="PROSITE-ProRule" id="PRU00335"/>
    </source>
</evidence>
<dbReference type="GO" id="GO:0003700">
    <property type="term" value="F:DNA-binding transcription factor activity"/>
    <property type="evidence" value="ECO:0007669"/>
    <property type="project" value="TreeGrafter"/>
</dbReference>
<evidence type="ECO:0000313" key="6">
    <source>
        <dbReference type="EMBL" id="SBS76397.1"/>
    </source>
</evidence>
<feature type="DNA-binding region" description="H-T-H motif" evidence="4">
    <location>
        <begin position="34"/>
        <end position="53"/>
    </location>
</feature>
<dbReference type="PANTHER" id="PTHR30055">
    <property type="entry name" value="HTH-TYPE TRANSCRIPTIONAL REGULATOR RUTR"/>
    <property type="match status" value="1"/>
</dbReference>
<accession>A0A1Y5PCK8</accession>
<dbReference type="InterPro" id="IPR009057">
    <property type="entry name" value="Homeodomain-like_sf"/>
</dbReference>
<keyword evidence="2 4" id="KW-0238">DNA-binding</keyword>
<sequence>MVTTVTAVTARGVQARERLIEAATAELAGTAPFEVAGVARRAGVSAGLPYRYFGTRTGLLVAVVDAFYQRFSDSIALRTYDAPTWAERERQRIGDWVHFLYAEPVAPAILAGLGDGELATARSRWQQEMSKIGARNMAQGQRDGEIPVDRDPEYLAAATIGGTNAVVAVCLTRDPRPPAADVIDQLWSFVAGAVGLDTTAKG</sequence>
<keyword evidence="1" id="KW-0805">Transcription regulation</keyword>
<proteinExistence type="predicted"/>
<dbReference type="PROSITE" id="PS50977">
    <property type="entry name" value="HTH_TETR_2"/>
    <property type="match status" value="1"/>
</dbReference>
<dbReference type="PANTHER" id="PTHR30055:SF234">
    <property type="entry name" value="HTH-TYPE TRANSCRIPTIONAL REGULATOR BETI"/>
    <property type="match status" value="1"/>
</dbReference>
<keyword evidence="3" id="KW-0804">Transcription</keyword>
<feature type="domain" description="HTH tetR-type" evidence="5">
    <location>
        <begin position="13"/>
        <end position="71"/>
    </location>
</feature>
<organism evidence="6">
    <name type="scientific">uncultured Mycobacterium sp</name>
    <dbReference type="NCBI Taxonomy" id="171292"/>
    <lineage>
        <taxon>Bacteria</taxon>
        <taxon>Bacillati</taxon>
        <taxon>Actinomycetota</taxon>
        <taxon>Actinomycetes</taxon>
        <taxon>Mycobacteriales</taxon>
        <taxon>Mycobacteriaceae</taxon>
        <taxon>Mycobacterium</taxon>
        <taxon>environmental samples</taxon>
    </lineage>
</organism>
<protein>
    <submittedName>
        <fullName evidence="6">Putative transcriptional regulator</fullName>
    </submittedName>
</protein>
<name>A0A1Y5PCK8_9MYCO</name>
<reference evidence="6" key="1">
    <citation type="submission" date="2016-03" db="EMBL/GenBank/DDBJ databases">
        <authorList>
            <person name="Ploux O."/>
        </authorList>
    </citation>
    <scope>NUCLEOTIDE SEQUENCE</scope>
    <source>
        <strain evidence="6">UC10</strain>
    </source>
</reference>
<dbReference type="SUPFAM" id="SSF48498">
    <property type="entry name" value="Tetracyclin repressor-like, C-terminal domain"/>
    <property type="match status" value="1"/>
</dbReference>
<evidence type="ECO:0000256" key="2">
    <source>
        <dbReference type="ARBA" id="ARBA00023125"/>
    </source>
</evidence>
<dbReference type="SUPFAM" id="SSF46689">
    <property type="entry name" value="Homeodomain-like"/>
    <property type="match status" value="1"/>
</dbReference>
<dbReference type="Gene3D" id="1.10.10.60">
    <property type="entry name" value="Homeodomain-like"/>
    <property type="match status" value="1"/>
</dbReference>
<dbReference type="Gene3D" id="1.10.357.10">
    <property type="entry name" value="Tetracycline Repressor, domain 2"/>
    <property type="match status" value="1"/>
</dbReference>
<dbReference type="InterPro" id="IPR036271">
    <property type="entry name" value="Tet_transcr_reg_TetR-rel_C_sf"/>
</dbReference>
<dbReference type="InterPro" id="IPR050109">
    <property type="entry name" value="HTH-type_TetR-like_transc_reg"/>
</dbReference>
<evidence type="ECO:0000256" key="3">
    <source>
        <dbReference type="ARBA" id="ARBA00023163"/>
    </source>
</evidence>
<dbReference type="GO" id="GO:0000976">
    <property type="term" value="F:transcription cis-regulatory region binding"/>
    <property type="evidence" value="ECO:0007669"/>
    <property type="project" value="TreeGrafter"/>
</dbReference>
<dbReference type="InterPro" id="IPR001647">
    <property type="entry name" value="HTH_TetR"/>
</dbReference>